<gene>
    <name evidence="1" type="ORF">KD144_18285</name>
</gene>
<dbReference type="RefSeq" id="WP_212120642.1">
    <property type="nucleotide sequence ID" value="NZ_JAGTPX020000023.1"/>
</dbReference>
<evidence type="ECO:0000313" key="1">
    <source>
        <dbReference type="EMBL" id="MBR8671489.1"/>
    </source>
</evidence>
<accession>A0A941JP89</accession>
<protein>
    <submittedName>
        <fullName evidence="1">Uncharacterized protein</fullName>
    </submittedName>
</protein>
<dbReference type="EMBL" id="JAGTPX010000022">
    <property type="protein sequence ID" value="MBR8671489.1"/>
    <property type="molecule type" value="Genomic_DNA"/>
</dbReference>
<sequence>MDLKKMIEMTEVTKIDIEHHVSILNDNFINLYKEKNLRSYLETLNRMLELAIDLKFDLVLKYFGTVPIVSADERIQFQKIFKCLGTRKSNKDWFLNLSHS</sequence>
<dbReference type="AlphaFoldDB" id="A0A941JP89"/>
<comment type="caution">
    <text evidence="1">The sequence shown here is derived from an EMBL/GenBank/DDBJ whole genome shotgun (WGS) entry which is preliminary data.</text>
</comment>
<reference evidence="1" key="1">
    <citation type="submission" date="2021-04" db="EMBL/GenBank/DDBJ databases">
        <title>Genomic analysis of electroactive and textile dye degrading Bacillus circulans strain: DC10 isolated from constructed wetland-microbial fuel cells treating textile dye wastewaters.</title>
        <authorList>
            <person name="Patel D.U."/>
            <person name="Desai C.R."/>
        </authorList>
    </citation>
    <scope>NUCLEOTIDE SEQUENCE</scope>
    <source>
        <strain evidence="1">DC10</strain>
    </source>
</reference>
<organism evidence="1">
    <name type="scientific">Niallia circulans</name>
    <name type="common">Bacillus circulans</name>
    <dbReference type="NCBI Taxonomy" id="1397"/>
    <lineage>
        <taxon>Bacteria</taxon>
        <taxon>Bacillati</taxon>
        <taxon>Bacillota</taxon>
        <taxon>Bacilli</taxon>
        <taxon>Bacillales</taxon>
        <taxon>Bacillaceae</taxon>
        <taxon>Niallia</taxon>
    </lineage>
</organism>
<name>A0A941JP89_NIACI</name>
<proteinExistence type="predicted"/>